<protein>
    <recommendedName>
        <fullName evidence="9">Histidinol-phosphate aminotransferase</fullName>
        <ecNumber evidence="9">2.6.1.9</ecNumber>
    </recommendedName>
    <alternativeName>
        <fullName evidence="9">Imidazole acetol-phosphate transaminase</fullName>
    </alternativeName>
</protein>
<dbReference type="InterPro" id="IPR015424">
    <property type="entry name" value="PyrdxlP-dep_Trfase"/>
</dbReference>
<feature type="domain" description="Aminotransferase class I/classII large" evidence="10">
    <location>
        <begin position="25"/>
        <end position="347"/>
    </location>
</feature>
<keyword evidence="9" id="KW-0028">Amino-acid biosynthesis</keyword>
<feature type="modified residue" description="N6-(pyridoxal phosphate)lysine" evidence="9">
    <location>
        <position position="210"/>
    </location>
</feature>
<dbReference type="EC" id="2.6.1.9" evidence="9"/>
<dbReference type="GO" id="GO:0030170">
    <property type="term" value="F:pyridoxal phosphate binding"/>
    <property type="evidence" value="ECO:0007669"/>
    <property type="project" value="InterPro"/>
</dbReference>
<dbReference type="OrthoDB" id="9809616at2"/>
<evidence type="ECO:0000256" key="8">
    <source>
        <dbReference type="ARBA" id="ARBA00047481"/>
    </source>
</evidence>
<accession>A0A1A9EWS4</accession>
<dbReference type="NCBIfam" id="TIGR01141">
    <property type="entry name" value="hisC"/>
    <property type="match status" value="1"/>
</dbReference>
<dbReference type="KEGG" id="mars:A8C75_07605"/>
<proteinExistence type="inferred from homology"/>
<dbReference type="PANTHER" id="PTHR43643:SF3">
    <property type="entry name" value="HISTIDINOL-PHOSPHATE AMINOTRANSFERASE"/>
    <property type="match status" value="1"/>
</dbReference>
<dbReference type="HAMAP" id="MF_01023">
    <property type="entry name" value="HisC_aminotrans_2"/>
    <property type="match status" value="1"/>
</dbReference>
<organism evidence="11 12">
    <name type="scientific">Marinobacterium aestuarii</name>
    <dbReference type="NCBI Taxonomy" id="1821621"/>
    <lineage>
        <taxon>Bacteria</taxon>
        <taxon>Pseudomonadati</taxon>
        <taxon>Pseudomonadota</taxon>
        <taxon>Gammaproteobacteria</taxon>
        <taxon>Oceanospirillales</taxon>
        <taxon>Oceanospirillaceae</taxon>
        <taxon>Marinobacterium</taxon>
    </lineage>
</organism>
<comment type="catalytic activity">
    <reaction evidence="8 9">
        <text>L-histidinol phosphate + 2-oxoglutarate = 3-(imidazol-4-yl)-2-oxopropyl phosphate + L-glutamate</text>
        <dbReference type="Rhea" id="RHEA:23744"/>
        <dbReference type="ChEBI" id="CHEBI:16810"/>
        <dbReference type="ChEBI" id="CHEBI:29985"/>
        <dbReference type="ChEBI" id="CHEBI:57766"/>
        <dbReference type="ChEBI" id="CHEBI:57980"/>
        <dbReference type="EC" id="2.6.1.9"/>
    </reaction>
</comment>
<comment type="pathway">
    <text evidence="2 9">Amino-acid biosynthesis; L-histidine biosynthesis; L-histidine from 5-phospho-alpha-D-ribose 1-diphosphate: step 7/9.</text>
</comment>
<evidence type="ECO:0000256" key="1">
    <source>
        <dbReference type="ARBA" id="ARBA00001933"/>
    </source>
</evidence>
<evidence type="ECO:0000313" key="11">
    <source>
        <dbReference type="EMBL" id="ANG62366.1"/>
    </source>
</evidence>
<dbReference type="GO" id="GO:0000105">
    <property type="term" value="P:L-histidine biosynthetic process"/>
    <property type="evidence" value="ECO:0007669"/>
    <property type="project" value="UniProtKB-UniRule"/>
</dbReference>
<dbReference type="InterPro" id="IPR004839">
    <property type="entry name" value="Aminotransferase_I/II_large"/>
</dbReference>
<sequence length="358" mass="40438">MSKFWSEAIQHLVPYVPGEQPKEQQIVKLNTNENPYPPSPLVMQTLQDFDLERLRLYPDPDARALKQALADYHGVTRDNVFVGNGSDEVLAHTFMAFFRQKAPLLMPNISYSFYDVYCNLYDIQYREVPLQADFSICLDDYSQTNGGIIFANPNAPTGRTLELDEIERLLARNTDSVVVVDEAYVDFGAQSAVALTQRYDNLLVVQTFSKSRSLAGLRIGFAIGHPDLIDGLERVKNSFNSYPLDMLAISAGVAAIKDEDYFRSTTDRIVATREWTCNELQALGFIVLPSCTNFVFAQHRYLEGAELMGYLRANGLLVRHFSRPLIDNHLRISIGTDTEMQQLIDTLTGHPDIIRLEA</sequence>
<dbReference type="InterPro" id="IPR015422">
    <property type="entry name" value="PyrdxlP-dep_Trfase_small"/>
</dbReference>
<keyword evidence="7 9" id="KW-0663">Pyridoxal phosphate</keyword>
<dbReference type="PROSITE" id="PS00599">
    <property type="entry name" value="AA_TRANSFER_CLASS_2"/>
    <property type="match status" value="1"/>
</dbReference>
<dbReference type="Gene3D" id="3.90.1150.10">
    <property type="entry name" value="Aspartate Aminotransferase, domain 1"/>
    <property type="match status" value="1"/>
</dbReference>
<evidence type="ECO:0000256" key="4">
    <source>
        <dbReference type="ARBA" id="ARBA00011738"/>
    </source>
</evidence>
<keyword evidence="5 9" id="KW-0032">Aminotransferase</keyword>
<dbReference type="CDD" id="cd00609">
    <property type="entry name" value="AAT_like"/>
    <property type="match status" value="1"/>
</dbReference>
<comment type="similarity">
    <text evidence="3 9">Belongs to the class-II pyridoxal-phosphate-dependent aminotransferase family. Histidinol-phosphate aminotransferase subfamily.</text>
</comment>
<dbReference type="RefSeq" id="WP_067380245.1">
    <property type="nucleotide sequence ID" value="NZ_CP015839.1"/>
</dbReference>
<dbReference type="PANTHER" id="PTHR43643">
    <property type="entry name" value="HISTIDINOL-PHOSPHATE AMINOTRANSFERASE 2"/>
    <property type="match status" value="1"/>
</dbReference>
<dbReference type="AlphaFoldDB" id="A0A1A9EWS4"/>
<dbReference type="InterPro" id="IPR015421">
    <property type="entry name" value="PyrdxlP-dep_Trfase_major"/>
</dbReference>
<evidence type="ECO:0000259" key="10">
    <source>
        <dbReference type="Pfam" id="PF00155"/>
    </source>
</evidence>
<dbReference type="InterPro" id="IPR001917">
    <property type="entry name" value="Aminotrans_II_pyridoxalP_BS"/>
</dbReference>
<comment type="cofactor">
    <cofactor evidence="1 9">
        <name>pyridoxal 5'-phosphate</name>
        <dbReference type="ChEBI" id="CHEBI:597326"/>
    </cofactor>
</comment>
<dbReference type="SUPFAM" id="SSF53383">
    <property type="entry name" value="PLP-dependent transferases"/>
    <property type="match status" value="1"/>
</dbReference>
<dbReference type="Pfam" id="PF00155">
    <property type="entry name" value="Aminotran_1_2"/>
    <property type="match status" value="1"/>
</dbReference>
<name>A0A1A9EWS4_9GAMM</name>
<keyword evidence="9" id="KW-0368">Histidine biosynthesis</keyword>
<evidence type="ECO:0000256" key="9">
    <source>
        <dbReference type="HAMAP-Rule" id="MF_01023"/>
    </source>
</evidence>
<evidence type="ECO:0000256" key="2">
    <source>
        <dbReference type="ARBA" id="ARBA00005011"/>
    </source>
</evidence>
<dbReference type="InterPro" id="IPR050106">
    <property type="entry name" value="HistidinolP_aminotransfase"/>
</dbReference>
<reference evidence="12" key="1">
    <citation type="submission" date="2016-05" db="EMBL/GenBank/DDBJ databases">
        <authorList>
            <person name="Baek K."/>
            <person name="Yang S.-J."/>
        </authorList>
    </citation>
    <scope>NUCLEOTIDE SEQUENCE [LARGE SCALE GENOMIC DNA]</scope>
    <source>
        <strain evidence="12">ST58-10</strain>
    </source>
</reference>
<dbReference type="Gene3D" id="3.40.640.10">
    <property type="entry name" value="Type I PLP-dependent aspartate aminotransferase-like (Major domain)"/>
    <property type="match status" value="1"/>
</dbReference>
<evidence type="ECO:0000256" key="5">
    <source>
        <dbReference type="ARBA" id="ARBA00022576"/>
    </source>
</evidence>
<comment type="subunit">
    <text evidence="4 9">Homodimer.</text>
</comment>
<dbReference type="STRING" id="1821621.A8C75_07605"/>
<evidence type="ECO:0000256" key="6">
    <source>
        <dbReference type="ARBA" id="ARBA00022679"/>
    </source>
</evidence>
<dbReference type="EMBL" id="CP015839">
    <property type="protein sequence ID" value="ANG62366.1"/>
    <property type="molecule type" value="Genomic_DNA"/>
</dbReference>
<dbReference type="Proteomes" id="UP000078070">
    <property type="component" value="Chromosome"/>
</dbReference>
<keyword evidence="12" id="KW-1185">Reference proteome</keyword>
<dbReference type="GO" id="GO:0004400">
    <property type="term" value="F:histidinol-phosphate transaminase activity"/>
    <property type="evidence" value="ECO:0007669"/>
    <property type="project" value="UniProtKB-UniRule"/>
</dbReference>
<evidence type="ECO:0000313" key="12">
    <source>
        <dbReference type="Proteomes" id="UP000078070"/>
    </source>
</evidence>
<evidence type="ECO:0000256" key="7">
    <source>
        <dbReference type="ARBA" id="ARBA00022898"/>
    </source>
</evidence>
<evidence type="ECO:0000256" key="3">
    <source>
        <dbReference type="ARBA" id="ARBA00007970"/>
    </source>
</evidence>
<keyword evidence="6 9" id="KW-0808">Transferase</keyword>
<gene>
    <name evidence="9" type="primary">hisC</name>
    <name evidence="11" type="ORF">A8C75_07605</name>
</gene>
<reference evidence="11 12" key="2">
    <citation type="journal article" date="2018" name="Int. J. Syst. Evol. Microbiol.">
        <title>Marinobacterium aestuarii sp. nov., a benzene-degrading marine bacterium isolated from estuary sediment.</title>
        <authorList>
            <person name="Bae S.S."/>
            <person name="Jung J."/>
            <person name="Chung D."/>
            <person name="Baek K."/>
        </authorList>
    </citation>
    <scope>NUCLEOTIDE SEQUENCE [LARGE SCALE GENOMIC DNA]</scope>
    <source>
        <strain evidence="11 12">ST58-10</strain>
    </source>
</reference>
<dbReference type="UniPathway" id="UPA00031">
    <property type="reaction ID" value="UER00012"/>
</dbReference>
<dbReference type="InterPro" id="IPR005861">
    <property type="entry name" value="HisP_aminotrans"/>
</dbReference>